<name>A0A438B5H3_9NOCA</name>
<accession>A0A438B5H3</accession>
<sequence>MHHHPHTGPYTENRKEDSLIKSLRAAATTVLAAPLLATVFAAPASAAPEDVTLTAEFHGNDVEVTFTNDSSEVVRCQWDVRNDGEGWGRGYSLVNVDPGGEHRPMDTFDDGSYQLDWLCYNPDSGEQWGTEGRIQTAESILFTLPFVPDDDADDGSLGDLNPGILVGILGALGAGSLALGSS</sequence>
<dbReference type="AlphaFoldDB" id="A0A438B5H3"/>
<dbReference type="EMBL" id="RKLN01000001">
    <property type="protein sequence ID" value="RVW06237.1"/>
    <property type="molecule type" value="Genomic_DNA"/>
</dbReference>
<keyword evidence="1" id="KW-0732">Signal</keyword>
<keyword evidence="3" id="KW-1185">Reference proteome</keyword>
<evidence type="ECO:0000256" key="1">
    <source>
        <dbReference type="SAM" id="SignalP"/>
    </source>
</evidence>
<feature type="signal peptide" evidence="1">
    <location>
        <begin position="1"/>
        <end position="46"/>
    </location>
</feature>
<comment type="caution">
    <text evidence="2">The sequence shown here is derived from an EMBL/GenBank/DDBJ whole genome shotgun (WGS) entry which is preliminary data.</text>
</comment>
<gene>
    <name evidence="2" type="ORF">EF834_01925</name>
</gene>
<evidence type="ECO:0000313" key="3">
    <source>
        <dbReference type="Proteomes" id="UP000284333"/>
    </source>
</evidence>
<evidence type="ECO:0000313" key="2">
    <source>
        <dbReference type="EMBL" id="RVW06237.1"/>
    </source>
</evidence>
<protein>
    <submittedName>
        <fullName evidence="2">Uncharacterized protein</fullName>
    </submittedName>
</protein>
<organism evidence="2 3">
    <name type="scientific">Rhodococcus spongiicola</name>
    <dbReference type="NCBI Taxonomy" id="2487352"/>
    <lineage>
        <taxon>Bacteria</taxon>
        <taxon>Bacillati</taxon>
        <taxon>Actinomycetota</taxon>
        <taxon>Actinomycetes</taxon>
        <taxon>Mycobacteriales</taxon>
        <taxon>Nocardiaceae</taxon>
        <taxon>Rhodococcus</taxon>
    </lineage>
</organism>
<dbReference type="Proteomes" id="UP000284333">
    <property type="component" value="Unassembled WGS sequence"/>
</dbReference>
<proteinExistence type="predicted"/>
<reference evidence="2 3" key="1">
    <citation type="submission" date="2018-11" db="EMBL/GenBank/DDBJ databases">
        <title>Rhodococcus spongicola sp. nov. and Rhodococcus xishaensis sp. nov. from marine sponges.</title>
        <authorList>
            <person name="Li L."/>
            <person name="Lin H.W."/>
        </authorList>
    </citation>
    <scope>NUCLEOTIDE SEQUENCE [LARGE SCALE GENOMIC DNA]</scope>
    <source>
        <strain evidence="2 3">LHW50502</strain>
    </source>
</reference>
<feature type="chain" id="PRO_5019225265" evidence="1">
    <location>
        <begin position="47"/>
        <end position="182"/>
    </location>
</feature>